<evidence type="ECO:0000313" key="4">
    <source>
        <dbReference type="Proteomes" id="UP000077266"/>
    </source>
</evidence>
<evidence type="ECO:0000313" key="3">
    <source>
        <dbReference type="EMBL" id="KZV98130.1"/>
    </source>
</evidence>
<feature type="transmembrane region" description="Helical" evidence="1">
    <location>
        <begin position="155"/>
        <end position="173"/>
    </location>
</feature>
<feature type="transmembrane region" description="Helical" evidence="1">
    <location>
        <begin position="23"/>
        <end position="43"/>
    </location>
</feature>
<name>A0A165LPA3_EXIGL</name>
<dbReference type="EMBL" id="KV425922">
    <property type="protein sequence ID" value="KZV98130.1"/>
    <property type="molecule type" value="Genomic_DNA"/>
</dbReference>
<dbReference type="OrthoDB" id="2535105at2759"/>
<keyword evidence="1" id="KW-0812">Transmembrane</keyword>
<feature type="transmembrane region" description="Helical" evidence="1">
    <location>
        <begin position="76"/>
        <end position="95"/>
    </location>
</feature>
<dbReference type="STRING" id="1314781.A0A165LPA3"/>
<protein>
    <recommendedName>
        <fullName evidence="2">DUF6534 domain-containing protein</fullName>
    </recommendedName>
</protein>
<evidence type="ECO:0000259" key="2">
    <source>
        <dbReference type="Pfam" id="PF20152"/>
    </source>
</evidence>
<dbReference type="InParanoid" id="A0A165LPA3"/>
<feature type="transmembrane region" description="Helical" evidence="1">
    <location>
        <begin position="224"/>
        <end position="248"/>
    </location>
</feature>
<accession>A0A165LPA3</accession>
<sequence>MAAPGGPTRLPETLYTYQTTTEVGILLSSVLFGIFIAQLYQYFTSSKSEPVQMKCFGAFNHDRALRLYVELISPEVVFIALIETTHTVSLWVYLVDMNHGSILQPGYLILDTFTIDLALLMSGIVGAVVQSFYAYRISRFSGSFWLGIPSWTGSVVRVGITVAGCVTALRGFSGRHTITDWITKFSWVLGGVLASSTVVDLVNTIILCIILSRHRNSGTRTSRVIDKLTVWAIETGMLTSILAVSHPILGRVELLPAFLHVYPNMFSLSLLLS</sequence>
<keyword evidence="1" id="KW-1133">Transmembrane helix</keyword>
<feature type="domain" description="DUF6534" evidence="2">
    <location>
        <begin position="196"/>
        <end position="272"/>
    </location>
</feature>
<dbReference type="PANTHER" id="PTHR40465:SF1">
    <property type="entry name" value="DUF6534 DOMAIN-CONTAINING PROTEIN"/>
    <property type="match status" value="1"/>
</dbReference>
<dbReference type="PANTHER" id="PTHR40465">
    <property type="entry name" value="CHROMOSOME 1, WHOLE GENOME SHOTGUN SEQUENCE"/>
    <property type="match status" value="1"/>
</dbReference>
<feature type="transmembrane region" description="Helical" evidence="1">
    <location>
        <begin position="115"/>
        <end position="135"/>
    </location>
</feature>
<feature type="transmembrane region" description="Helical" evidence="1">
    <location>
        <begin position="185"/>
        <end position="212"/>
    </location>
</feature>
<reference evidence="3 4" key="1">
    <citation type="journal article" date="2016" name="Mol. Biol. Evol.">
        <title>Comparative Genomics of Early-Diverging Mushroom-Forming Fungi Provides Insights into the Origins of Lignocellulose Decay Capabilities.</title>
        <authorList>
            <person name="Nagy L.G."/>
            <person name="Riley R."/>
            <person name="Tritt A."/>
            <person name="Adam C."/>
            <person name="Daum C."/>
            <person name="Floudas D."/>
            <person name="Sun H."/>
            <person name="Yadav J.S."/>
            <person name="Pangilinan J."/>
            <person name="Larsson K.H."/>
            <person name="Matsuura K."/>
            <person name="Barry K."/>
            <person name="Labutti K."/>
            <person name="Kuo R."/>
            <person name="Ohm R.A."/>
            <person name="Bhattacharya S.S."/>
            <person name="Shirouzu T."/>
            <person name="Yoshinaga Y."/>
            <person name="Martin F.M."/>
            <person name="Grigoriev I.V."/>
            <person name="Hibbett D.S."/>
        </authorList>
    </citation>
    <scope>NUCLEOTIDE SEQUENCE [LARGE SCALE GENOMIC DNA]</scope>
    <source>
        <strain evidence="3 4">HHB12029</strain>
    </source>
</reference>
<dbReference type="AlphaFoldDB" id="A0A165LPA3"/>
<gene>
    <name evidence="3" type="ORF">EXIGLDRAFT_763804</name>
</gene>
<keyword evidence="4" id="KW-1185">Reference proteome</keyword>
<keyword evidence="1" id="KW-0472">Membrane</keyword>
<organism evidence="3 4">
    <name type="scientific">Exidia glandulosa HHB12029</name>
    <dbReference type="NCBI Taxonomy" id="1314781"/>
    <lineage>
        <taxon>Eukaryota</taxon>
        <taxon>Fungi</taxon>
        <taxon>Dikarya</taxon>
        <taxon>Basidiomycota</taxon>
        <taxon>Agaricomycotina</taxon>
        <taxon>Agaricomycetes</taxon>
        <taxon>Auriculariales</taxon>
        <taxon>Exidiaceae</taxon>
        <taxon>Exidia</taxon>
    </lineage>
</organism>
<evidence type="ECO:0000256" key="1">
    <source>
        <dbReference type="SAM" id="Phobius"/>
    </source>
</evidence>
<dbReference type="Pfam" id="PF20152">
    <property type="entry name" value="DUF6534"/>
    <property type="match status" value="1"/>
</dbReference>
<proteinExistence type="predicted"/>
<dbReference type="InterPro" id="IPR045339">
    <property type="entry name" value="DUF6534"/>
</dbReference>
<dbReference type="Proteomes" id="UP000077266">
    <property type="component" value="Unassembled WGS sequence"/>
</dbReference>